<proteinExistence type="predicted"/>
<name>A0A7R8D1A6_LEPSM</name>
<accession>A0A7R8D1A6</accession>
<dbReference type="InterPro" id="IPR018253">
    <property type="entry name" value="DnaJ_domain_CS"/>
</dbReference>
<dbReference type="SUPFAM" id="SSF46565">
    <property type="entry name" value="Chaperone J-domain"/>
    <property type="match status" value="1"/>
</dbReference>
<evidence type="ECO:0000313" key="7">
    <source>
        <dbReference type="Proteomes" id="UP000675881"/>
    </source>
</evidence>
<evidence type="ECO:0000256" key="2">
    <source>
        <dbReference type="ARBA" id="ARBA00022737"/>
    </source>
</evidence>
<keyword evidence="1" id="KW-0479">Metal-binding</keyword>
<dbReference type="PANTHER" id="PTHR43888">
    <property type="entry name" value="DNAJ-LIKE-2, ISOFORM A-RELATED"/>
    <property type="match status" value="1"/>
</dbReference>
<dbReference type="Gene3D" id="2.10.230.10">
    <property type="entry name" value="Heat shock protein DnaJ, cysteine-rich domain"/>
    <property type="match status" value="1"/>
</dbReference>
<dbReference type="Proteomes" id="UP000675881">
    <property type="component" value="Chromosome 5"/>
</dbReference>
<dbReference type="CDD" id="cd10747">
    <property type="entry name" value="DnaJ_C"/>
    <property type="match status" value="1"/>
</dbReference>
<dbReference type="PROSITE" id="PS50076">
    <property type="entry name" value="DNAJ_2"/>
    <property type="match status" value="1"/>
</dbReference>
<dbReference type="SMART" id="SM00271">
    <property type="entry name" value="DnaJ"/>
    <property type="match status" value="1"/>
</dbReference>
<dbReference type="GO" id="GO:0030544">
    <property type="term" value="F:Hsp70 protein binding"/>
    <property type="evidence" value="ECO:0007669"/>
    <property type="project" value="InterPro"/>
</dbReference>
<dbReference type="CDD" id="cd10719">
    <property type="entry name" value="DnaJ_zf"/>
    <property type="match status" value="1"/>
</dbReference>
<dbReference type="InterPro" id="IPR036869">
    <property type="entry name" value="J_dom_sf"/>
</dbReference>
<keyword evidence="4" id="KW-0862">Zinc</keyword>
<dbReference type="GO" id="GO:0051082">
    <property type="term" value="F:unfolded protein binding"/>
    <property type="evidence" value="ECO:0007669"/>
    <property type="project" value="InterPro"/>
</dbReference>
<evidence type="ECO:0000256" key="5">
    <source>
        <dbReference type="SAM" id="MobiDB-lite"/>
    </source>
</evidence>
<dbReference type="InterPro" id="IPR001623">
    <property type="entry name" value="DnaJ_domain"/>
</dbReference>
<evidence type="ECO:0000313" key="6">
    <source>
        <dbReference type="EMBL" id="CAF2948551.1"/>
    </source>
</evidence>
<evidence type="ECO:0000256" key="3">
    <source>
        <dbReference type="ARBA" id="ARBA00022771"/>
    </source>
</evidence>
<dbReference type="SUPFAM" id="SSF57938">
    <property type="entry name" value="DnaJ/Hsp40 cysteine-rich domain"/>
    <property type="match status" value="1"/>
</dbReference>
<evidence type="ECO:0000256" key="1">
    <source>
        <dbReference type="ARBA" id="ARBA00022723"/>
    </source>
</evidence>
<dbReference type="Pfam" id="PF01556">
    <property type="entry name" value="DnaJ_C"/>
    <property type="match status" value="1"/>
</dbReference>
<keyword evidence="3" id="KW-0863">Zinc-finger</keyword>
<evidence type="ECO:0000256" key="4">
    <source>
        <dbReference type="ARBA" id="ARBA00022833"/>
    </source>
</evidence>
<dbReference type="GO" id="GO:0008270">
    <property type="term" value="F:zinc ion binding"/>
    <property type="evidence" value="ECO:0007669"/>
    <property type="project" value="UniProtKB-KW"/>
</dbReference>
<dbReference type="AlphaFoldDB" id="A0A7R8D1A6"/>
<dbReference type="SUPFAM" id="SSF49493">
    <property type="entry name" value="HSP40/DnaJ peptide-binding domain"/>
    <property type="match status" value="2"/>
</dbReference>
<dbReference type="InterPro" id="IPR002939">
    <property type="entry name" value="DnaJ_C"/>
</dbReference>
<sequence length="428" mass="47915">MEHRVAKPQNVRDHSLSTFYLKATIHKIIDRGEEERLRALSVYVDIVSAGTLKLVSESCLEETRRECNATDDELKKAYRKMALKYHPDKNPNAGDKFKEISQAYEVLSDSKKRRTYDEFGEAGIQESGGGGNFRSPRDLFDMFFGSGMSGVGSGGYFSQRVRKGKPISYNLGVTLEELFNGKTRKIAANRDILCDKCDGKGGSKVSVCDTCHGSGMEVRTKSIGPGFIQQMQIQCSKCGGGGEYVDPASKCKTCKGKRTIKDKKILEIMIDKGMPSDHVFTFEGEGDHEPGLEPSDVIVKLQEKEHQRFARHGRDLHMKKDITLHEALCGFNFAIKTLDDRDILIQNAPGQVIKHGEIKCVEEEGFPVYRDPFTKGLPKPTPQKIPKDVEEVELKPYDGKGKSRGRDQDLEEPLEDGDQEQRINCAQQ</sequence>
<dbReference type="FunFam" id="2.10.230.10:FF:000001">
    <property type="entry name" value="DnaJ subfamily A member 2"/>
    <property type="match status" value="1"/>
</dbReference>
<keyword evidence="2" id="KW-0677">Repeat</keyword>
<dbReference type="Gene3D" id="2.60.260.20">
    <property type="entry name" value="Urease metallochaperone UreE, N-terminal domain"/>
    <property type="match status" value="2"/>
</dbReference>
<dbReference type="PROSITE" id="PS51188">
    <property type="entry name" value="ZF_CR"/>
    <property type="match status" value="1"/>
</dbReference>
<dbReference type="InterPro" id="IPR008971">
    <property type="entry name" value="HSP40/DnaJ_pept-bd"/>
</dbReference>
<dbReference type="PRINTS" id="PR00625">
    <property type="entry name" value="JDOMAIN"/>
</dbReference>
<dbReference type="InterPro" id="IPR036410">
    <property type="entry name" value="HSP_DnaJ_Cys-rich_dom_sf"/>
</dbReference>
<dbReference type="PROSITE" id="PS00636">
    <property type="entry name" value="DNAJ_1"/>
    <property type="match status" value="1"/>
</dbReference>
<gene>
    <name evidence="6" type="ORF">LSAA_9574</name>
</gene>
<dbReference type="InterPro" id="IPR044713">
    <property type="entry name" value="DNJA1/2-like"/>
</dbReference>
<dbReference type="GO" id="GO:0006457">
    <property type="term" value="P:protein folding"/>
    <property type="evidence" value="ECO:0007669"/>
    <property type="project" value="InterPro"/>
</dbReference>
<dbReference type="FunFam" id="2.60.260.20:FF:000003">
    <property type="entry name" value="DnaJ subfamily A member 2"/>
    <property type="match status" value="1"/>
</dbReference>
<dbReference type="InterPro" id="IPR001305">
    <property type="entry name" value="HSP_DnaJ_Cys-rich_dom"/>
</dbReference>
<feature type="compositionally biased region" description="Basic and acidic residues" evidence="5">
    <location>
        <begin position="385"/>
        <end position="408"/>
    </location>
</feature>
<dbReference type="Gene3D" id="1.10.287.110">
    <property type="entry name" value="DnaJ domain"/>
    <property type="match status" value="1"/>
</dbReference>
<dbReference type="Pfam" id="PF00226">
    <property type="entry name" value="DnaJ"/>
    <property type="match status" value="1"/>
</dbReference>
<protein>
    <submittedName>
        <fullName evidence="6">DNAJA1</fullName>
    </submittedName>
</protein>
<dbReference type="EMBL" id="HG994584">
    <property type="protein sequence ID" value="CAF2948551.1"/>
    <property type="molecule type" value="Genomic_DNA"/>
</dbReference>
<dbReference type="CDD" id="cd06257">
    <property type="entry name" value="DnaJ"/>
    <property type="match status" value="1"/>
</dbReference>
<dbReference type="OrthoDB" id="550424at2759"/>
<feature type="region of interest" description="Disordered" evidence="5">
    <location>
        <begin position="372"/>
        <end position="428"/>
    </location>
</feature>
<dbReference type="Pfam" id="PF00684">
    <property type="entry name" value="DnaJ_CXXCXGXG"/>
    <property type="match status" value="1"/>
</dbReference>
<organism evidence="6 7">
    <name type="scientific">Lepeophtheirus salmonis</name>
    <name type="common">Salmon louse</name>
    <name type="synonym">Caligus salmonis</name>
    <dbReference type="NCBI Taxonomy" id="72036"/>
    <lineage>
        <taxon>Eukaryota</taxon>
        <taxon>Metazoa</taxon>
        <taxon>Ecdysozoa</taxon>
        <taxon>Arthropoda</taxon>
        <taxon>Crustacea</taxon>
        <taxon>Multicrustacea</taxon>
        <taxon>Hexanauplia</taxon>
        <taxon>Copepoda</taxon>
        <taxon>Siphonostomatoida</taxon>
        <taxon>Caligidae</taxon>
        <taxon>Lepeophtheirus</taxon>
    </lineage>
</organism>
<keyword evidence="7" id="KW-1185">Reference proteome</keyword>
<reference evidence="6" key="1">
    <citation type="submission" date="2021-02" db="EMBL/GenBank/DDBJ databases">
        <authorList>
            <person name="Bekaert M."/>
        </authorList>
    </citation>
    <scope>NUCLEOTIDE SEQUENCE</scope>
    <source>
        <strain evidence="6">IoA-00</strain>
    </source>
</reference>
<feature type="compositionally biased region" description="Acidic residues" evidence="5">
    <location>
        <begin position="409"/>
        <end position="418"/>
    </location>
</feature>